<dbReference type="RefSeq" id="WP_197661980.1">
    <property type="nucleotide sequence ID" value="NZ_JAEAGR010000013.1"/>
</dbReference>
<feature type="transmembrane region" description="Helical" evidence="1">
    <location>
        <begin position="83"/>
        <end position="101"/>
    </location>
</feature>
<evidence type="ECO:0000256" key="1">
    <source>
        <dbReference type="SAM" id="Phobius"/>
    </source>
</evidence>
<dbReference type="EMBL" id="JAEAGR010000013">
    <property type="protein sequence ID" value="MBH1941741.1"/>
    <property type="molecule type" value="Genomic_DNA"/>
</dbReference>
<evidence type="ECO:0000259" key="2">
    <source>
        <dbReference type="Pfam" id="PF14018"/>
    </source>
</evidence>
<keyword evidence="1" id="KW-0812">Transmembrane</keyword>
<dbReference type="Pfam" id="PF14018">
    <property type="entry name" value="DUF4234"/>
    <property type="match status" value="1"/>
</dbReference>
<dbReference type="Proteomes" id="UP000623269">
    <property type="component" value="Unassembled WGS sequence"/>
</dbReference>
<evidence type="ECO:0000313" key="4">
    <source>
        <dbReference type="Proteomes" id="UP000623269"/>
    </source>
</evidence>
<accession>A0A8J7HC35</accession>
<keyword evidence="1" id="KW-0472">Membrane</keyword>
<dbReference type="InterPro" id="IPR025328">
    <property type="entry name" value="DUF4234"/>
</dbReference>
<keyword evidence="4" id="KW-1185">Reference proteome</keyword>
<keyword evidence="1" id="KW-1133">Transmembrane helix</keyword>
<protein>
    <submittedName>
        <fullName evidence="3">DUF4234 domain-containing protein</fullName>
    </submittedName>
</protein>
<feature type="transmembrane region" description="Helical" evidence="1">
    <location>
        <begin position="7"/>
        <end position="28"/>
    </location>
</feature>
<reference evidence="3" key="1">
    <citation type="submission" date="2020-12" db="EMBL/GenBank/DDBJ databases">
        <title>M. sibirica DSM 26468T genome.</title>
        <authorList>
            <person name="Thieme N."/>
            <person name="Rettenmaier R."/>
            <person name="Zverlov V."/>
            <person name="Liebl W."/>
        </authorList>
    </citation>
    <scope>NUCLEOTIDE SEQUENCE</scope>
    <source>
        <strain evidence="3">DSM 26468</strain>
    </source>
</reference>
<name>A0A8J7HC35_9FIRM</name>
<organism evidence="3 4">
    <name type="scientific">Mobilitalea sibirica</name>
    <dbReference type="NCBI Taxonomy" id="1462919"/>
    <lineage>
        <taxon>Bacteria</taxon>
        <taxon>Bacillati</taxon>
        <taxon>Bacillota</taxon>
        <taxon>Clostridia</taxon>
        <taxon>Lachnospirales</taxon>
        <taxon>Lachnospiraceae</taxon>
        <taxon>Mobilitalea</taxon>
    </lineage>
</organism>
<sequence length="111" mass="12448">MKRDILICILLTLITCGLYSIYWFIVITDETNSLAGEPDTSGIMALILTIITCGLYGIFWAYKRGEKIDIAKQKRNIPAGNSGILYLILYLISRIVTLALLQHEVNTLVKV</sequence>
<proteinExistence type="predicted"/>
<feature type="domain" description="DUF4234" evidence="2">
    <location>
        <begin position="3"/>
        <end position="69"/>
    </location>
</feature>
<feature type="transmembrane region" description="Helical" evidence="1">
    <location>
        <begin position="40"/>
        <end position="62"/>
    </location>
</feature>
<dbReference type="AlphaFoldDB" id="A0A8J7HC35"/>
<gene>
    <name evidence="3" type="ORF">I5677_12635</name>
</gene>
<evidence type="ECO:0000313" key="3">
    <source>
        <dbReference type="EMBL" id="MBH1941741.1"/>
    </source>
</evidence>
<comment type="caution">
    <text evidence="3">The sequence shown here is derived from an EMBL/GenBank/DDBJ whole genome shotgun (WGS) entry which is preliminary data.</text>
</comment>